<sequence>MLNGKPASSDRLEPQFLTPDTKLVMVVGPSRINQIVISKIAERAGLKALAEAPGTDVDILKAKEPAMIIVDHSPDDAEWARLIEPLAERRNARAERLPFVILLSHASGKLSIPGADSIIDIVLQKPIMPDRLQPILQKLAEQIEV</sequence>
<dbReference type="Gene3D" id="3.40.50.2300">
    <property type="match status" value="1"/>
</dbReference>
<keyword evidence="4" id="KW-1185">Reference proteome</keyword>
<organism evidence="3 4">
    <name type="scientific">Aquamicrobium zhengzhouense</name>
    <dbReference type="NCBI Taxonomy" id="2781738"/>
    <lineage>
        <taxon>Bacteria</taxon>
        <taxon>Pseudomonadati</taxon>
        <taxon>Pseudomonadota</taxon>
        <taxon>Alphaproteobacteria</taxon>
        <taxon>Hyphomicrobiales</taxon>
        <taxon>Phyllobacteriaceae</taxon>
        <taxon>Aquamicrobium</taxon>
    </lineage>
</organism>
<evidence type="ECO:0000256" key="1">
    <source>
        <dbReference type="PROSITE-ProRule" id="PRU00169"/>
    </source>
</evidence>
<gene>
    <name evidence="3" type="ORF">IOD40_10515</name>
</gene>
<dbReference type="PROSITE" id="PS50110">
    <property type="entry name" value="RESPONSE_REGULATORY"/>
    <property type="match status" value="1"/>
</dbReference>
<feature type="domain" description="Response regulatory" evidence="2">
    <location>
        <begin position="23"/>
        <end position="140"/>
    </location>
</feature>
<keyword evidence="1" id="KW-0597">Phosphoprotein</keyword>
<reference evidence="3 4" key="1">
    <citation type="submission" date="2020-10" db="EMBL/GenBank/DDBJ databases">
        <title>Aquamicrobium zhengzhouensis sp. nov., a exopolysaccharide producing bacterium isolated from farmland soil.</title>
        <authorList>
            <person name="Wang X."/>
        </authorList>
    </citation>
    <scope>NUCLEOTIDE SEQUENCE [LARGE SCALE GENOMIC DNA]</scope>
    <source>
        <strain evidence="4">cd-1</strain>
    </source>
</reference>
<dbReference type="RefSeq" id="WP_198476504.1">
    <property type="nucleotide sequence ID" value="NZ_JADGMQ010000006.1"/>
</dbReference>
<protein>
    <submittedName>
        <fullName evidence="3">Response regulator</fullName>
    </submittedName>
</protein>
<evidence type="ECO:0000259" key="2">
    <source>
        <dbReference type="PROSITE" id="PS50110"/>
    </source>
</evidence>
<proteinExistence type="predicted"/>
<evidence type="ECO:0000313" key="4">
    <source>
        <dbReference type="Proteomes" id="UP000601789"/>
    </source>
</evidence>
<name>A0ABS0SCS2_9HYPH</name>
<dbReference type="InterPro" id="IPR001789">
    <property type="entry name" value="Sig_transdc_resp-reg_receiver"/>
</dbReference>
<dbReference type="InterPro" id="IPR011006">
    <property type="entry name" value="CheY-like_superfamily"/>
</dbReference>
<accession>A0ABS0SCS2</accession>
<feature type="modified residue" description="4-aspartylphosphate" evidence="1">
    <location>
        <position position="71"/>
    </location>
</feature>
<dbReference type="SUPFAM" id="SSF52172">
    <property type="entry name" value="CheY-like"/>
    <property type="match status" value="1"/>
</dbReference>
<comment type="caution">
    <text evidence="3">The sequence shown here is derived from an EMBL/GenBank/DDBJ whole genome shotgun (WGS) entry which is preliminary data.</text>
</comment>
<dbReference type="Proteomes" id="UP000601789">
    <property type="component" value="Unassembled WGS sequence"/>
</dbReference>
<evidence type="ECO:0000313" key="3">
    <source>
        <dbReference type="EMBL" id="MBI1621094.1"/>
    </source>
</evidence>
<dbReference type="EMBL" id="JADGMQ010000006">
    <property type="protein sequence ID" value="MBI1621094.1"/>
    <property type="molecule type" value="Genomic_DNA"/>
</dbReference>